<gene>
    <name evidence="3" type="ORF">GCM10010121_062520</name>
</gene>
<dbReference type="NCBIfam" id="TIGR02429">
    <property type="entry name" value="pcaI_scoA_fam"/>
    <property type="match status" value="1"/>
</dbReference>
<evidence type="ECO:0000313" key="3">
    <source>
        <dbReference type="EMBL" id="GGJ42769.1"/>
    </source>
</evidence>
<dbReference type="InterPro" id="IPR037171">
    <property type="entry name" value="NagB/RpiA_transferase-like"/>
</dbReference>
<keyword evidence="4" id="KW-1185">Reference proteome</keyword>
<dbReference type="PROSITE" id="PS01273">
    <property type="entry name" value="COA_TRANSF_1"/>
    <property type="match status" value="1"/>
</dbReference>
<evidence type="ECO:0000313" key="4">
    <source>
        <dbReference type="Proteomes" id="UP000657574"/>
    </source>
</evidence>
<proteinExistence type="inferred from homology"/>
<reference evidence="3" key="2">
    <citation type="submission" date="2020-09" db="EMBL/GenBank/DDBJ databases">
        <authorList>
            <person name="Sun Q."/>
            <person name="Ohkuma M."/>
        </authorList>
    </citation>
    <scope>NUCLEOTIDE SEQUENCE</scope>
    <source>
        <strain evidence="3">JCM 3086</strain>
    </source>
</reference>
<dbReference type="InterPro" id="IPR004165">
    <property type="entry name" value="CoA_trans_fam_I"/>
</dbReference>
<name>A0A917NZ65_9ACTN</name>
<organism evidence="3 4">
    <name type="scientific">Streptomyces brasiliensis</name>
    <dbReference type="NCBI Taxonomy" id="1954"/>
    <lineage>
        <taxon>Bacteria</taxon>
        <taxon>Bacillati</taxon>
        <taxon>Actinomycetota</taxon>
        <taxon>Actinomycetes</taxon>
        <taxon>Kitasatosporales</taxon>
        <taxon>Streptomycetaceae</taxon>
        <taxon>Streptomyces</taxon>
    </lineage>
</organism>
<evidence type="ECO:0000256" key="1">
    <source>
        <dbReference type="ARBA" id="ARBA00005612"/>
    </source>
</evidence>
<dbReference type="Pfam" id="PF01144">
    <property type="entry name" value="CoA_trans"/>
    <property type="match status" value="1"/>
</dbReference>
<dbReference type="SMART" id="SM00882">
    <property type="entry name" value="CoA_trans"/>
    <property type="match status" value="1"/>
</dbReference>
<sequence length="246" mass="26795">MIDKVRTSAIEMLECVPDGASIVVGGFGVTGVPYDLIDALCELGRKELHIISNNAGIAQAGEQRGLGKLVVQGRVRKFTGSFPSFVPFHEQFMRGEAEIELVPQGTLAERLRAGGYGIPAFYTPTAAGTILQTGEYASRLDANGQPLEYLPVKEVREWNGKPCVLETALQPDFALVKANRGDRYGNLDFRRSARNFNPVAAKAGTVTFAEVRYLVERGDIDPDDVDVPGVFVDHVYHSSEGPLDVR</sequence>
<comment type="similarity">
    <text evidence="1">Belongs to the 3-oxoacid CoA-transferase subunit A family.</text>
</comment>
<dbReference type="PANTHER" id="PTHR13707">
    <property type="entry name" value="KETOACID-COENZYME A TRANSFERASE"/>
    <property type="match status" value="1"/>
</dbReference>
<dbReference type="AlphaFoldDB" id="A0A917NZ65"/>
<dbReference type="EMBL" id="BMQA01000027">
    <property type="protein sequence ID" value="GGJ42769.1"/>
    <property type="molecule type" value="Genomic_DNA"/>
</dbReference>
<dbReference type="Gene3D" id="3.40.1080.10">
    <property type="entry name" value="Glutaconate Coenzyme A-transferase"/>
    <property type="match status" value="1"/>
</dbReference>
<protein>
    <submittedName>
        <fullName evidence="3">Succinyl-CoA--3-ketoacid-CoA transferase</fullName>
    </submittedName>
</protein>
<dbReference type="Proteomes" id="UP000657574">
    <property type="component" value="Unassembled WGS sequence"/>
</dbReference>
<accession>A0A917NZ65</accession>
<comment type="caution">
    <text evidence="3">The sequence shown here is derived from an EMBL/GenBank/DDBJ whole genome shotgun (WGS) entry which is preliminary data.</text>
</comment>
<keyword evidence="2 3" id="KW-0808">Transferase</keyword>
<dbReference type="GO" id="GO:0008410">
    <property type="term" value="F:CoA-transferase activity"/>
    <property type="evidence" value="ECO:0007669"/>
    <property type="project" value="InterPro"/>
</dbReference>
<dbReference type="PANTHER" id="PTHR13707:SF60">
    <property type="entry name" value="ACETATE COA-TRANSFERASE SUBUNIT ALPHA"/>
    <property type="match status" value="1"/>
</dbReference>
<evidence type="ECO:0000256" key="2">
    <source>
        <dbReference type="ARBA" id="ARBA00022679"/>
    </source>
</evidence>
<dbReference type="InterPro" id="IPR004163">
    <property type="entry name" value="CoA_transf_BS"/>
</dbReference>
<dbReference type="SUPFAM" id="SSF100950">
    <property type="entry name" value="NagB/RpiA/CoA transferase-like"/>
    <property type="match status" value="1"/>
</dbReference>
<dbReference type="InterPro" id="IPR012792">
    <property type="entry name" value="3-oxoacid_CoA-transf_A"/>
</dbReference>
<reference evidence="3" key="1">
    <citation type="journal article" date="2014" name="Int. J. Syst. Evol. Microbiol.">
        <title>Complete genome sequence of Corynebacterium casei LMG S-19264T (=DSM 44701T), isolated from a smear-ripened cheese.</title>
        <authorList>
            <consortium name="US DOE Joint Genome Institute (JGI-PGF)"/>
            <person name="Walter F."/>
            <person name="Albersmeier A."/>
            <person name="Kalinowski J."/>
            <person name="Ruckert C."/>
        </authorList>
    </citation>
    <scope>NUCLEOTIDE SEQUENCE</scope>
    <source>
        <strain evidence="3">JCM 3086</strain>
    </source>
</reference>